<dbReference type="PROSITE" id="PS51257">
    <property type="entry name" value="PROKAR_LIPOPROTEIN"/>
    <property type="match status" value="1"/>
</dbReference>
<dbReference type="PANTHER" id="PTHR43747:SF1">
    <property type="entry name" value="SLR1998 PROTEIN"/>
    <property type="match status" value="1"/>
</dbReference>
<proteinExistence type="predicted"/>
<protein>
    <submittedName>
        <fullName evidence="1">Glycine oxidase maturase GoxB</fullName>
    </submittedName>
</protein>
<name>A0ABS7VV36_9HYPH</name>
<keyword evidence="2" id="KW-1185">Reference proteome</keyword>
<dbReference type="Proteomes" id="UP000704176">
    <property type="component" value="Unassembled WGS sequence"/>
</dbReference>
<dbReference type="EMBL" id="JAIRBM010000025">
    <property type="protein sequence ID" value="MBZ6078985.1"/>
    <property type="molecule type" value="Genomic_DNA"/>
</dbReference>
<dbReference type="InterPro" id="IPR036188">
    <property type="entry name" value="FAD/NAD-bd_sf"/>
</dbReference>
<dbReference type="SUPFAM" id="SSF51905">
    <property type="entry name" value="FAD/NAD(P)-binding domain"/>
    <property type="match status" value="1"/>
</dbReference>
<dbReference type="Gene3D" id="3.50.50.60">
    <property type="entry name" value="FAD/NAD(P)-binding domain"/>
    <property type="match status" value="1"/>
</dbReference>
<sequence>MRNATVPVAVLGGGIAGAAACITLAAAGLRPLWIAPLGRGGDKPGEHLAPAAWPLLSKLGSSDLVARSYHRPAGITFSSWGSDHLAERHSMVHLEGPATVLNRMRFEADLADRALNLDVERISAPVAQVSRQDDVWHLQVGDTRLRTFFLLDATGRTAFVARSRASRFRADRLAALVGFLEQDPQAEVVPTRATLVEATASGWWYVTLLADDRLALNHYTDPDLIPFGSSKAQALLDRLSQETRYVGRWIDEAGFRFVTPIKATSAGTTWVAPAAGIGWAAIGDAAAAFDPLSSHGMTTALWTAIAGAEASVAALSGDLRPLAAYATKVATGVQEFLSSQREIYRREQRFLNEPFWKRRHSQHASNTLQDDT</sequence>
<reference evidence="1 2" key="1">
    <citation type="submission" date="2021-09" db="EMBL/GenBank/DDBJ databases">
        <title>The complete genome sequence of a new microorganism.</title>
        <authorList>
            <person name="Zi Z."/>
        </authorList>
    </citation>
    <scope>NUCLEOTIDE SEQUENCE [LARGE SCALE GENOMIC DNA]</scope>
    <source>
        <strain evidence="1 2">WGZ8</strain>
    </source>
</reference>
<accession>A0ABS7VV36</accession>
<dbReference type="InterPro" id="IPR050816">
    <property type="entry name" value="Flavin-dep_Halogenase_NPB"/>
</dbReference>
<dbReference type="PANTHER" id="PTHR43747">
    <property type="entry name" value="FAD-BINDING PROTEIN"/>
    <property type="match status" value="1"/>
</dbReference>
<dbReference type="NCBIfam" id="NF038174">
    <property type="entry name" value="maturase_GoxB"/>
    <property type="match status" value="1"/>
</dbReference>
<dbReference type="RefSeq" id="WP_224315736.1">
    <property type="nucleotide sequence ID" value="NZ_JAIRBM010000025.1"/>
</dbReference>
<organism evidence="1 2">
    <name type="scientific">Microvirga puerhi</name>
    <dbReference type="NCBI Taxonomy" id="2876078"/>
    <lineage>
        <taxon>Bacteria</taxon>
        <taxon>Pseudomonadati</taxon>
        <taxon>Pseudomonadota</taxon>
        <taxon>Alphaproteobacteria</taxon>
        <taxon>Hyphomicrobiales</taxon>
        <taxon>Methylobacteriaceae</taxon>
        <taxon>Microvirga</taxon>
    </lineage>
</organism>
<dbReference type="Gene3D" id="3.30.9.100">
    <property type="match status" value="1"/>
</dbReference>
<gene>
    <name evidence="1" type="primary">goxB</name>
    <name evidence="1" type="ORF">K9B37_22250</name>
</gene>
<evidence type="ECO:0000313" key="2">
    <source>
        <dbReference type="Proteomes" id="UP000704176"/>
    </source>
</evidence>
<evidence type="ECO:0000313" key="1">
    <source>
        <dbReference type="EMBL" id="MBZ6078985.1"/>
    </source>
</evidence>
<comment type="caution">
    <text evidence="1">The sequence shown here is derived from an EMBL/GenBank/DDBJ whole genome shotgun (WGS) entry which is preliminary data.</text>
</comment>